<organism evidence="1 4">
    <name type="scientific">Phytophthora rubi</name>
    <dbReference type="NCBI Taxonomy" id="129364"/>
    <lineage>
        <taxon>Eukaryota</taxon>
        <taxon>Sar</taxon>
        <taxon>Stramenopiles</taxon>
        <taxon>Oomycota</taxon>
        <taxon>Peronosporomycetes</taxon>
        <taxon>Peronosporales</taxon>
        <taxon>Peronosporaceae</taxon>
        <taxon>Phytophthora</taxon>
    </lineage>
</organism>
<dbReference type="EMBL" id="QXFU01013254">
    <property type="protein sequence ID" value="KAE8950946.1"/>
    <property type="molecule type" value="Genomic_DNA"/>
</dbReference>
<dbReference type="EMBL" id="QXFT01013038">
    <property type="protein sequence ID" value="KAE9258867.1"/>
    <property type="molecule type" value="Genomic_DNA"/>
</dbReference>
<protein>
    <submittedName>
        <fullName evidence="1">Uncharacterized protein</fullName>
    </submittedName>
</protein>
<name>A0A6A3GAC5_9STRA</name>
<dbReference type="Proteomes" id="UP000429607">
    <property type="component" value="Unassembled WGS sequence"/>
</dbReference>
<dbReference type="Proteomes" id="UP000435112">
    <property type="component" value="Unassembled WGS sequence"/>
</dbReference>
<comment type="caution">
    <text evidence="1">The sequence shown here is derived from an EMBL/GenBank/DDBJ whole genome shotgun (WGS) entry which is preliminary data.</text>
</comment>
<evidence type="ECO:0000313" key="6">
    <source>
        <dbReference type="Proteomes" id="UP000435112"/>
    </source>
</evidence>
<dbReference type="Proteomes" id="UP000434957">
    <property type="component" value="Unassembled WGS sequence"/>
</dbReference>
<dbReference type="EMBL" id="QXFV01013366">
    <property type="protein sequence ID" value="KAE8950928.1"/>
    <property type="molecule type" value="Genomic_DNA"/>
</dbReference>
<evidence type="ECO:0000313" key="3">
    <source>
        <dbReference type="EMBL" id="KAE9258867.1"/>
    </source>
</evidence>
<evidence type="ECO:0000313" key="1">
    <source>
        <dbReference type="EMBL" id="KAE8950928.1"/>
    </source>
</evidence>
<keyword evidence="5" id="KW-1185">Reference proteome</keyword>
<evidence type="ECO:0000313" key="5">
    <source>
        <dbReference type="Proteomes" id="UP000434957"/>
    </source>
</evidence>
<proteinExistence type="predicted"/>
<sequence length="78" mass="8548">MPNWLSNALVARPIPLIFRTLSVPTAVTKTMGWRLNLPTSFFGTTNTSFTCSNLSRNSSLLSTYTSSEAFTGCRAVEI</sequence>
<dbReference type="AlphaFoldDB" id="A0A6A3GAC5"/>
<evidence type="ECO:0000313" key="2">
    <source>
        <dbReference type="EMBL" id="KAE8950946.1"/>
    </source>
</evidence>
<reference evidence="4 6" key="1">
    <citation type="submission" date="2018-09" db="EMBL/GenBank/DDBJ databases">
        <title>Genomic investigation of the strawberry pathogen Phytophthora fragariae indicates pathogenicity is determined by transcriptional variation in three key races.</title>
        <authorList>
            <person name="Adams T.M."/>
            <person name="Armitage A.D."/>
            <person name="Sobczyk M.K."/>
            <person name="Bates H.J."/>
            <person name="Dunwell J.M."/>
            <person name="Nellist C.F."/>
            <person name="Harrison R.J."/>
        </authorList>
    </citation>
    <scope>NUCLEOTIDE SEQUENCE [LARGE SCALE GENOMIC DNA]</scope>
    <source>
        <strain evidence="1 4">SCRP249</strain>
        <strain evidence="2 6">SCRP324</strain>
        <strain evidence="3 5">SCRP333</strain>
    </source>
</reference>
<gene>
    <name evidence="1" type="ORF">PR001_g33946</name>
    <name evidence="2" type="ORF">PR002_g33123</name>
    <name evidence="3" type="ORF">PR003_g35037</name>
</gene>
<evidence type="ECO:0000313" key="4">
    <source>
        <dbReference type="Proteomes" id="UP000429607"/>
    </source>
</evidence>
<accession>A0A6A3GAC5</accession>